<reference evidence="2" key="1">
    <citation type="submission" date="2017-03" db="EMBL/GenBank/DDBJ databases">
        <title>Draft genome sequence of Moraxella equi CCUG 4950T type strain.</title>
        <authorList>
            <person name="Salva-Serra F."/>
            <person name="Engstrom-Jakobsson H."/>
            <person name="Thorell K."/>
            <person name="Jaen-Luchoro D."/>
            <person name="Gonzales-Siles L."/>
            <person name="Karlsson R."/>
            <person name="Yazdan S."/>
            <person name="Boulund F."/>
            <person name="Johnning A."/>
            <person name="Engstrand L."/>
            <person name="Kristiansson E."/>
            <person name="Moore E."/>
        </authorList>
    </citation>
    <scope>NUCLEOTIDE SEQUENCE [LARGE SCALE GENOMIC DNA]</scope>
    <source>
        <strain evidence="2">CCUG 4441</strain>
    </source>
</reference>
<name>A0A1V4GVW3_MORLA</name>
<evidence type="ECO:0000313" key="1">
    <source>
        <dbReference type="EMBL" id="OPH36757.1"/>
    </source>
</evidence>
<evidence type="ECO:0008006" key="3">
    <source>
        <dbReference type="Google" id="ProtNLM"/>
    </source>
</evidence>
<dbReference type="AlphaFoldDB" id="A0A1V4GVW3"/>
<comment type="caution">
    <text evidence="1">The sequence shown here is derived from an EMBL/GenBank/DDBJ whole genome shotgun (WGS) entry which is preliminary data.</text>
</comment>
<gene>
    <name evidence="1" type="ORF">B5J94_06845</name>
</gene>
<sequence length="126" mass="14450">MMTAKNMLTPIGLMMSMAVLHGNLTRLVTGNPYHNRQRSDEMTTMQLLAMQYGFKAMIPLEIVAKDYLTDISKTELHRKAKEQKFGFACVNTGTDKRPRYLVPLENLASWLDSTKKETELDHRAMQ</sequence>
<proteinExistence type="predicted"/>
<evidence type="ECO:0000313" key="2">
    <source>
        <dbReference type="Proteomes" id="UP000191025"/>
    </source>
</evidence>
<accession>A0A1V4GVW3</accession>
<protein>
    <recommendedName>
        <fullName evidence="3">Pyocin activator protein PrtN</fullName>
    </recommendedName>
</protein>
<dbReference type="Proteomes" id="UP000191025">
    <property type="component" value="Unassembled WGS sequence"/>
</dbReference>
<dbReference type="Pfam" id="PF11112">
    <property type="entry name" value="PyocinActivator"/>
    <property type="match status" value="1"/>
</dbReference>
<dbReference type="EMBL" id="MXAN01000046">
    <property type="protein sequence ID" value="OPH36757.1"/>
    <property type="molecule type" value="Genomic_DNA"/>
</dbReference>
<dbReference type="InterPro" id="IPR020518">
    <property type="entry name" value="Tscrpt_reg_PrtN"/>
</dbReference>
<organism evidence="1 2">
    <name type="scientific">Moraxella lacunata</name>
    <dbReference type="NCBI Taxonomy" id="477"/>
    <lineage>
        <taxon>Bacteria</taxon>
        <taxon>Pseudomonadati</taxon>
        <taxon>Pseudomonadota</taxon>
        <taxon>Gammaproteobacteria</taxon>
        <taxon>Moraxellales</taxon>
        <taxon>Moraxellaceae</taxon>
        <taxon>Moraxella</taxon>
    </lineage>
</organism>
<dbReference type="GO" id="GO:0006355">
    <property type="term" value="P:regulation of DNA-templated transcription"/>
    <property type="evidence" value="ECO:0007669"/>
    <property type="project" value="InterPro"/>
</dbReference>